<keyword evidence="2" id="KW-0378">Hydrolase</keyword>
<dbReference type="InterPro" id="IPR023485">
    <property type="entry name" value="Ptyr_pPase"/>
</dbReference>
<accession>R7YMS9</accession>
<gene>
    <name evidence="6" type="ORF">W97_02467</name>
</gene>
<proteinExistence type="inferred from homology"/>
<evidence type="ECO:0000313" key="6">
    <source>
        <dbReference type="EMBL" id="EON63240.1"/>
    </source>
</evidence>
<dbReference type="SMART" id="SM00226">
    <property type="entry name" value="LMWPc"/>
    <property type="match status" value="1"/>
</dbReference>
<dbReference type="InterPro" id="IPR050438">
    <property type="entry name" value="LMW_PTPase"/>
</dbReference>
<sequence length="197" mass="21959">MTAANGTSTPSLTSSTSSPTSILFVCLGNICRSPMAEGVFRHLLASSPSHPPITRIDSCGTGAYHIGDPPDPRTMSVLEDHGITTYRHRARKLTRRDFGEFEWIMAMDEDNLEYLVKMRRKIVENEGMSEEEAGRLGKVGLWGDFGGNPGEEVVDPYYGARDGFSIAYEQMVRFSRGFLRFLEEKKEQGALDELNKS</sequence>
<dbReference type="SUPFAM" id="SSF52788">
    <property type="entry name" value="Phosphotyrosine protein phosphatases I"/>
    <property type="match status" value="1"/>
</dbReference>
<feature type="domain" description="Phosphotyrosine protein phosphatase I" evidence="5">
    <location>
        <begin position="20"/>
        <end position="181"/>
    </location>
</feature>
<evidence type="ECO:0000256" key="2">
    <source>
        <dbReference type="ARBA" id="ARBA00022801"/>
    </source>
</evidence>
<dbReference type="Gene3D" id="3.40.50.2300">
    <property type="match status" value="1"/>
</dbReference>
<dbReference type="EMBL" id="JH767562">
    <property type="protein sequence ID" value="EON63240.1"/>
    <property type="molecule type" value="Genomic_DNA"/>
</dbReference>
<dbReference type="GeneID" id="19899778"/>
<dbReference type="OMA" id="YQQVTRF"/>
<dbReference type="AlphaFoldDB" id="R7YMS9"/>
<dbReference type="InterPro" id="IPR036196">
    <property type="entry name" value="Ptyr_pPase_sf"/>
</dbReference>
<keyword evidence="3" id="KW-0904">Protein phosphatase</keyword>
<dbReference type="STRING" id="1168221.R7YMS9"/>
<dbReference type="PANTHER" id="PTHR11717">
    <property type="entry name" value="LOW MOLECULAR WEIGHT PROTEIN TYROSINE PHOSPHATASE"/>
    <property type="match status" value="1"/>
</dbReference>
<feature type="active site" evidence="4">
    <location>
        <position position="32"/>
    </location>
</feature>
<dbReference type="HOGENOM" id="CLU_071415_2_0_1"/>
<protein>
    <recommendedName>
        <fullName evidence="5">Phosphotyrosine protein phosphatase I domain-containing protein</fullName>
    </recommendedName>
</protein>
<dbReference type="Proteomes" id="UP000016924">
    <property type="component" value="Unassembled WGS sequence"/>
</dbReference>
<dbReference type="GO" id="GO:0004725">
    <property type="term" value="F:protein tyrosine phosphatase activity"/>
    <property type="evidence" value="ECO:0007669"/>
    <property type="project" value="InterPro"/>
</dbReference>
<dbReference type="CDD" id="cd16343">
    <property type="entry name" value="LMWPTP"/>
    <property type="match status" value="1"/>
</dbReference>
<name>R7YMS9_CONA1</name>
<evidence type="ECO:0000256" key="1">
    <source>
        <dbReference type="ARBA" id="ARBA00011063"/>
    </source>
</evidence>
<feature type="active site" description="Proton donor" evidence="4">
    <location>
        <position position="155"/>
    </location>
</feature>
<comment type="similarity">
    <text evidence="1">Belongs to the low molecular weight phosphotyrosine protein phosphatase family.</text>
</comment>
<dbReference type="RefSeq" id="XP_007778557.1">
    <property type="nucleotide sequence ID" value="XM_007780367.1"/>
</dbReference>
<reference evidence="7" key="1">
    <citation type="submission" date="2012-06" db="EMBL/GenBank/DDBJ databases">
        <title>The genome sequence of Coniosporium apollinis CBS 100218.</title>
        <authorList>
            <consortium name="The Broad Institute Genome Sequencing Platform"/>
            <person name="Cuomo C."/>
            <person name="Gorbushina A."/>
            <person name="Noack S."/>
            <person name="Walker B."/>
            <person name="Young S.K."/>
            <person name="Zeng Q."/>
            <person name="Gargeya S."/>
            <person name="Fitzgerald M."/>
            <person name="Haas B."/>
            <person name="Abouelleil A."/>
            <person name="Alvarado L."/>
            <person name="Arachchi H.M."/>
            <person name="Berlin A.M."/>
            <person name="Chapman S.B."/>
            <person name="Goldberg J."/>
            <person name="Griggs A."/>
            <person name="Gujja S."/>
            <person name="Hansen M."/>
            <person name="Howarth C."/>
            <person name="Imamovic A."/>
            <person name="Larimer J."/>
            <person name="McCowan C."/>
            <person name="Montmayeur A."/>
            <person name="Murphy C."/>
            <person name="Neiman D."/>
            <person name="Pearson M."/>
            <person name="Priest M."/>
            <person name="Roberts A."/>
            <person name="Saif S."/>
            <person name="Shea T."/>
            <person name="Sisk P."/>
            <person name="Sykes S."/>
            <person name="Wortman J."/>
            <person name="Nusbaum C."/>
            <person name="Birren B."/>
        </authorList>
    </citation>
    <scope>NUCLEOTIDE SEQUENCE [LARGE SCALE GENOMIC DNA]</scope>
    <source>
        <strain evidence="7">CBS 100218</strain>
    </source>
</reference>
<dbReference type="OrthoDB" id="3388at2759"/>
<dbReference type="Pfam" id="PF01451">
    <property type="entry name" value="LMWPc"/>
    <property type="match status" value="1"/>
</dbReference>
<evidence type="ECO:0000259" key="5">
    <source>
        <dbReference type="SMART" id="SM00226"/>
    </source>
</evidence>
<dbReference type="InterPro" id="IPR017867">
    <property type="entry name" value="Tyr_phospatase_low_mol_wt"/>
</dbReference>
<feature type="active site" description="Nucleophile" evidence="4">
    <location>
        <position position="26"/>
    </location>
</feature>
<evidence type="ECO:0000313" key="7">
    <source>
        <dbReference type="Proteomes" id="UP000016924"/>
    </source>
</evidence>
<organism evidence="6 7">
    <name type="scientific">Coniosporium apollinis (strain CBS 100218)</name>
    <name type="common">Rock-inhabiting black yeast</name>
    <dbReference type="NCBI Taxonomy" id="1168221"/>
    <lineage>
        <taxon>Eukaryota</taxon>
        <taxon>Fungi</taxon>
        <taxon>Dikarya</taxon>
        <taxon>Ascomycota</taxon>
        <taxon>Pezizomycotina</taxon>
        <taxon>Dothideomycetes</taxon>
        <taxon>Dothideomycetes incertae sedis</taxon>
        <taxon>Coniosporium</taxon>
    </lineage>
</organism>
<evidence type="ECO:0000256" key="3">
    <source>
        <dbReference type="ARBA" id="ARBA00022912"/>
    </source>
</evidence>
<dbReference type="eggNOG" id="KOG3217">
    <property type="taxonomic scope" value="Eukaryota"/>
</dbReference>
<dbReference type="PANTHER" id="PTHR11717:SF7">
    <property type="entry name" value="LOW MOLECULAR WEIGHT PHOSPHOTYROSINE PROTEIN PHOSPHATASE"/>
    <property type="match status" value="1"/>
</dbReference>
<dbReference type="PRINTS" id="PR00719">
    <property type="entry name" value="LMWPTPASE"/>
</dbReference>
<keyword evidence="7" id="KW-1185">Reference proteome</keyword>
<evidence type="ECO:0000256" key="4">
    <source>
        <dbReference type="PIRSR" id="PIRSR617867-1"/>
    </source>
</evidence>